<dbReference type="PRINTS" id="PR00081">
    <property type="entry name" value="GDHRDH"/>
</dbReference>
<dbReference type="GeneID" id="19198912"/>
<dbReference type="PANTHER" id="PTHR43976:SF16">
    <property type="entry name" value="SHORT-CHAIN DEHYDROGENASE_REDUCTASE FAMILY PROTEIN"/>
    <property type="match status" value="1"/>
</dbReference>
<evidence type="ECO:0000256" key="1">
    <source>
        <dbReference type="ARBA" id="ARBA00006484"/>
    </source>
</evidence>
<dbReference type="GO" id="GO:0016491">
    <property type="term" value="F:oxidoreductase activity"/>
    <property type="evidence" value="ECO:0007669"/>
    <property type="project" value="UniProtKB-KW"/>
</dbReference>
<name>A0A5M3MA64_CONPW</name>
<evidence type="ECO:0000313" key="4">
    <source>
        <dbReference type="EMBL" id="EIW75997.1"/>
    </source>
</evidence>
<dbReference type="EMBL" id="JH711587">
    <property type="protein sequence ID" value="EIW75997.1"/>
    <property type="molecule type" value="Genomic_DNA"/>
</dbReference>
<reference evidence="5" key="1">
    <citation type="journal article" date="2012" name="Science">
        <title>The Paleozoic origin of enzymatic lignin decomposition reconstructed from 31 fungal genomes.</title>
        <authorList>
            <person name="Floudas D."/>
            <person name="Binder M."/>
            <person name="Riley R."/>
            <person name="Barry K."/>
            <person name="Blanchette R.A."/>
            <person name="Henrissat B."/>
            <person name="Martinez A.T."/>
            <person name="Otillar R."/>
            <person name="Spatafora J.W."/>
            <person name="Yadav J.S."/>
            <person name="Aerts A."/>
            <person name="Benoit I."/>
            <person name="Boyd A."/>
            <person name="Carlson A."/>
            <person name="Copeland A."/>
            <person name="Coutinho P.M."/>
            <person name="de Vries R.P."/>
            <person name="Ferreira P."/>
            <person name="Findley K."/>
            <person name="Foster B."/>
            <person name="Gaskell J."/>
            <person name="Glotzer D."/>
            <person name="Gorecki P."/>
            <person name="Heitman J."/>
            <person name="Hesse C."/>
            <person name="Hori C."/>
            <person name="Igarashi K."/>
            <person name="Jurgens J.A."/>
            <person name="Kallen N."/>
            <person name="Kersten P."/>
            <person name="Kohler A."/>
            <person name="Kuees U."/>
            <person name="Kumar T.K.A."/>
            <person name="Kuo A."/>
            <person name="LaButti K."/>
            <person name="Larrondo L.F."/>
            <person name="Lindquist E."/>
            <person name="Ling A."/>
            <person name="Lombard V."/>
            <person name="Lucas S."/>
            <person name="Lundell T."/>
            <person name="Martin R."/>
            <person name="McLaughlin D.J."/>
            <person name="Morgenstern I."/>
            <person name="Morin E."/>
            <person name="Murat C."/>
            <person name="Nagy L.G."/>
            <person name="Nolan M."/>
            <person name="Ohm R.A."/>
            <person name="Patyshakuliyeva A."/>
            <person name="Rokas A."/>
            <person name="Ruiz-Duenas F.J."/>
            <person name="Sabat G."/>
            <person name="Salamov A."/>
            <person name="Samejima M."/>
            <person name="Schmutz J."/>
            <person name="Slot J.C."/>
            <person name="St John F."/>
            <person name="Stenlid J."/>
            <person name="Sun H."/>
            <person name="Sun S."/>
            <person name="Syed K."/>
            <person name="Tsang A."/>
            <person name="Wiebenga A."/>
            <person name="Young D."/>
            <person name="Pisabarro A."/>
            <person name="Eastwood D.C."/>
            <person name="Martin F."/>
            <person name="Cullen D."/>
            <person name="Grigoriev I.V."/>
            <person name="Hibbett D.S."/>
        </authorList>
    </citation>
    <scope>NUCLEOTIDE SEQUENCE [LARGE SCALE GENOMIC DNA]</scope>
    <source>
        <strain evidence="5">RWD-64-598 SS2</strain>
    </source>
</reference>
<accession>A0A5M3MA64</accession>
<sequence>MSAPRVWFITGASSGFGKSMTELVLQKGDSVIATLRKPTMIDDLVAKYPKERLLVLQLDVTKPDDVAAAFAKAKEAYGRIDVVFNNAGRMSLGELESMGDKAARDMMEVNFWGAAHVSREAVKFFREVNGPKVGGLLMQVSSRAGIVGNPGGVYYSASKFALEGLTESLVKELNPEWNIKVTMVEPGPFRTKLASDNIILEEQHPAYADPSAPGSAFRQYIVSSNVDGDADKAVVVMEKLSHVPNPPLRLPLHRRTIAGIKDKAQSLTKDVEEYGSWSDDVYFTE</sequence>
<comment type="caution">
    <text evidence="4">The sequence shown here is derived from an EMBL/GenBank/DDBJ whole genome shotgun (WGS) entry which is preliminary data.</text>
</comment>
<keyword evidence="2" id="KW-0560">Oxidoreductase</keyword>
<evidence type="ECO:0000313" key="5">
    <source>
        <dbReference type="Proteomes" id="UP000053558"/>
    </source>
</evidence>
<dbReference type="InterPro" id="IPR036291">
    <property type="entry name" value="NAD(P)-bd_dom_sf"/>
</dbReference>
<proteinExistence type="inferred from homology"/>
<protein>
    <submittedName>
        <fullName evidence="4">NAD(P)-binding protein</fullName>
    </submittedName>
</protein>
<dbReference type="InterPro" id="IPR051911">
    <property type="entry name" value="SDR_oxidoreductase"/>
</dbReference>
<organism evidence="4 5">
    <name type="scientific">Coniophora puteana (strain RWD-64-598)</name>
    <name type="common">Brown rot fungus</name>
    <dbReference type="NCBI Taxonomy" id="741705"/>
    <lineage>
        <taxon>Eukaryota</taxon>
        <taxon>Fungi</taxon>
        <taxon>Dikarya</taxon>
        <taxon>Basidiomycota</taxon>
        <taxon>Agaricomycotina</taxon>
        <taxon>Agaricomycetes</taxon>
        <taxon>Agaricomycetidae</taxon>
        <taxon>Boletales</taxon>
        <taxon>Coniophorineae</taxon>
        <taxon>Coniophoraceae</taxon>
        <taxon>Coniophora</taxon>
    </lineage>
</organism>
<dbReference type="InterPro" id="IPR002347">
    <property type="entry name" value="SDR_fam"/>
</dbReference>
<dbReference type="Gene3D" id="3.40.50.720">
    <property type="entry name" value="NAD(P)-binding Rossmann-like Domain"/>
    <property type="match status" value="1"/>
</dbReference>
<dbReference type="CDD" id="cd05374">
    <property type="entry name" value="17beta-HSD-like_SDR_c"/>
    <property type="match status" value="1"/>
</dbReference>
<dbReference type="KEGG" id="cput:CONPUDRAFT_111864"/>
<gene>
    <name evidence="4" type="ORF">CONPUDRAFT_111864</name>
</gene>
<dbReference type="AlphaFoldDB" id="A0A5M3MA64"/>
<dbReference type="OMA" id="ARWLITG"/>
<dbReference type="PANTHER" id="PTHR43976">
    <property type="entry name" value="SHORT CHAIN DEHYDROGENASE"/>
    <property type="match status" value="1"/>
</dbReference>
<dbReference type="OrthoDB" id="1274115at2759"/>
<keyword evidence="5" id="KW-1185">Reference proteome</keyword>
<dbReference type="PRINTS" id="PR00080">
    <property type="entry name" value="SDRFAMILY"/>
</dbReference>
<dbReference type="Proteomes" id="UP000053558">
    <property type="component" value="Unassembled WGS sequence"/>
</dbReference>
<comment type="similarity">
    <text evidence="1 3">Belongs to the short-chain dehydrogenases/reductases (SDR) family.</text>
</comment>
<dbReference type="Pfam" id="PF00106">
    <property type="entry name" value="adh_short"/>
    <property type="match status" value="1"/>
</dbReference>
<evidence type="ECO:0000256" key="3">
    <source>
        <dbReference type="RuleBase" id="RU000363"/>
    </source>
</evidence>
<evidence type="ECO:0000256" key="2">
    <source>
        <dbReference type="ARBA" id="ARBA00023002"/>
    </source>
</evidence>
<dbReference type="SUPFAM" id="SSF51735">
    <property type="entry name" value="NAD(P)-binding Rossmann-fold domains"/>
    <property type="match status" value="1"/>
</dbReference>
<dbReference type="RefSeq" id="XP_007773987.1">
    <property type="nucleotide sequence ID" value="XM_007775797.1"/>
</dbReference>